<keyword evidence="2" id="KW-1185">Reference proteome</keyword>
<proteinExistence type="predicted"/>
<feature type="non-terminal residue" evidence="1">
    <location>
        <position position="76"/>
    </location>
</feature>
<sequence>MAFVCKDCELQLKKYSRRHTPTPSHPFDLYYPTRTFTSFFTEVLPRFHHNLNQNPSTIASTNNTLTIPGLLFSLLS</sequence>
<protein>
    <submittedName>
        <fullName evidence="1">Uncharacterized protein</fullName>
    </submittedName>
</protein>
<organism evidence="1 2">
    <name type="scientific">Dendrothele bispora (strain CBS 962.96)</name>
    <dbReference type="NCBI Taxonomy" id="1314807"/>
    <lineage>
        <taxon>Eukaryota</taxon>
        <taxon>Fungi</taxon>
        <taxon>Dikarya</taxon>
        <taxon>Basidiomycota</taxon>
        <taxon>Agaricomycotina</taxon>
        <taxon>Agaricomycetes</taxon>
        <taxon>Agaricomycetidae</taxon>
        <taxon>Agaricales</taxon>
        <taxon>Agaricales incertae sedis</taxon>
        <taxon>Dendrothele</taxon>
    </lineage>
</organism>
<gene>
    <name evidence="1" type="ORF">K435DRAFT_782664</name>
</gene>
<dbReference type="Proteomes" id="UP000297245">
    <property type="component" value="Unassembled WGS sequence"/>
</dbReference>
<accession>A0A4S8LDY8</accession>
<name>A0A4S8LDY8_DENBC</name>
<dbReference type="AlphaFoldDB" id="A0A4S8LDY8"/>
<evidence type="ECO:0000313" key="1">
    <source>
        <dbReference type="EMBL" id="THU86981.1"/>
    </source>
</evidence>
<evidence type="ECO:0000313" key="2">
    <source>
        <dbReference type="Proteomes" id="UP000297245"/>
    </source>
</evidence>
<reference evidence="1 2" key="1">
    <citation type="journal article" date="2019" name="Nat. Ecol. Evol.">
        <title>Megaphylogeny resolves global patterns of mushroom evolution.</title>
        <authorList>
            <person name="Varga T."/>
            <person name="Krizsan K."/>
            <person name="Foldi C."/>
            <person name="Dima B."/>
            <person name="Sanchez-Garcia M."/>
            <person name="Sanchez-Ramirez S."/>
            <person name="Szollosi G.J."/>
            <person name="Szarkandi J.G."/>
            <person name="Papp V."/>
            <person name="Albert L."/>
            <person name="Andreopoulos W."/>
            <person name="Angelini C."/>
            <person name="Antonin V."/>
            <person name="Barry K.W."/>
            <person name="Bougher N.L."/>
            <person name="Buchanan P."/>
            <person name="Buyck B."/>
            <person name="Bense V."/>
            <person name="Catcheside P."/>
            <person name="Chovatia M."/>
            <person name="Cooper J."/>
            <person name="Damon W."/>
            <person name="Desjardin D."/>
            <person name="Finy P."/>
            <person name="Geml J."/>
            <person name="Haridas S."/>
            <person name="Hughes K."/>
            <person name="Justo A."/>
            <person name="Karasinski D."/>
            <person name="Kautmanova I."/>
            <person name="Kiss B."/>
            <person name="Kocsube S."/>
            <person name="Kotiranta H."/>
            <person name="LaButti K.M."/>
            <person name="Lechner B.E."/>
            <person name="Liimatainen K."/>
            <person name="Lipzen A."/>
            <person name="Lukacs Z."/>
            <person name="Mihaltcheva S."/>
            <person name="Morgado L.N."/>
            <person name="Niskanen T."/>
            <person name="Noordeloos M.E."/>
            <person name="Ohm R.A."/>
            <person name="Ortiz-Santana B."/>
            <person name="Ovrebo C."/>
            <person name="Racz N."/>
            <person name="Riley R."/>
            <person name="Savchenko A."/>
            <person name="Shiryaev A."/>
            <person name="Soop K."/>
            <person name="Spirin V."/>
            <person name="Szebenyi C."/>
            <person name="Tomsovsky M."/>
            <person name="Tulloss R.E."/>
            <person name="Uehling J."/>
            <person name="Grigoriev I.V."/>
            <person name="Vagvolgyi C."/>
            <person name="Papp T."/>
            <person name="Martin F.M."/>
            <person name="Miettinen O."/>
            <person name="Hibbett D.S."/>
            <person name="Nagy L.G."/>
        </authorList>
    </citation>
    <scope>NUCLEOTIDE SEQUENCE [LARGE SCALE GENOMIC DNA]</scope>
    <source>
        <strain evidence="1 2">CBS 962.96</strain>
    </source>
</reference>
<dbReference type="EMBL" id="ML179469">
    <property type="protein sequence ID" value="THU86981.1"/>
    <property type="molecule type" value="Genomic_DNA"/>
</dbReference>